<dbReference type="SUPFAM" id="SSF53659">
    <property type="entry name" value="Isocitrate/Isopropylmalate dehydrogenase-like"/>
    <property type="match status" value="1"/>
</dbReference>
<dbReference type="GO" id="GO:0003862">
    <property type="term" value="F:3-isopropylmalate dehydrogenase activity"/>
    <property type="evidence" value="ECO:0007669"/>
    <property type="project" value="UniProtKB-EC"/>
</dbReference>
<keyword evidence="12" id="KW-0464">Manganese</keyword>
<proteinExistence type="inferred from homology"/>
<evidence type="ECO:0000256" key="12">
    <source>
        <dbReference type="ARBA" id="ARBA00023211"/>
    </source>
</evidence>
<evidence type="ECO:0000256" key="7">
    <source>
        <dbReference type="ARBA" id="ARBA00022605"/>
    </source>
</evidence>
<dbReference type="GO" id="GO:0051287">
    <property type="term" value="F:NAD binding"/>
    <property type="evidence" value="ECO:0007669"/>
    <property type="project" value="InterPro"/>
</dbReference>
<evidence type="ECO:0000256" key="3">
    <source>
        <dbReference type="ARBA" id="ARBA00008319"/>
    </source>
</evidence>
<keyword evidence="10" id="KW-0560">Oxidoreductase</keyword>
<keyword evidence="7" id="KW-0028">Amino-acid biosynthesis</keyword>
<comment type="similarity">
    <text evidence="3">Belongs to the isocitrate and isopropylmalate dehydrogenases family. LeuB type 1 subfamily.</text>
</comment>
<name>A0A4R8EJL6_9BACT</name>
<evidence type="ECO:0000256" key="11">
    <source>
        <dbReference type="ARBA" id="ARBA00023027"/>
    </source>
</evidence>
<dbReference type="PANTHER" id="PTHR43275">
    <property type="entry name" value="D-MALATE DEHYDROGENASE [DECARBOXYLATING]"/>
    <property type="match status" value="1"/>
</dbReference>
<evidence type="ECO:0000256" key="14">
    <source>
        <dbReference type="ARBA" id="ARBA00033138"/>
    </source>
</evidence>
<comment type="caution">
    <text evidence="16">The sequence shown here is derived from an EMBL/GenBank/DDBJ whole genome shotgun (WGS) entry which is preliminary data.</text>
</comment>
<comment type="cofactor">
    <cofactor evidence="2">
        <name>Mg(2+)</name>
        <dbReference type="ChEBI" id="CHEBI:18420"/>
    </cofactor>
</comment>
<evidence type="ECO:0000259" key="15">
    <source>
        <dbReference type="SMART" id="SM01329"/>
    </source>
</evidence>
<evidence type="ECO:0000256" key="10">
    <source>
        <dbReference type="ARBA" id="ARBA00023002"/>
    </source>
</evidence>
<dbReference type="InterPro" id="IPR019818">
    <property type="entry name" value="IsoCit/isopropylmalate_DH_CS"/>
</dbReference>
<keyword evidence="9" id="KW-0460">Magnesium</keyword>
<comment type="subunit">
    <text evidence="4">Homodimer.</text>
</comment>
<dbReference type="AlphaFoldDB" id="A0A4R8EJL6"/>
<keyword evidence="11" id="KW-0520">NAD</keyword>
<keyword evidence="17" id="KW-1185">Reference proteome</keyword>
<evidence type="ECO:0000256" key="6">
    <source>
        <dbReference type="ARBA" id="ARBA00022430"/>
    </source>
</evidence>
<accession>A0A4R8EJL6</accession>
<dbReference type="EC" id="1.1.1.85" evidence="5"/>
<dbReference type="FunFam" id="3.40.718.10:FF:000006">
    <property type="entry name" value="3-isopropylmalate dehydrogenase"/>
    <property type="match status" value="1"/>
</dbReference>
<evidence type="ECO:0000256" key="4">
    <source>
        <dbReference type="ARBA" id="ARBA00011738"/>
    </source>
</evidence>
<evidence type="ECO:0000313" key="16">
    <source>
        <dbReference type="EMBL" id="TDX10157.1"/>
    </source>
</evidence>
<dbReference type="NCBIfam" id="NF002898">
    <property type="entry name" value="PRK03437.1"/>
    <property type="match status" value="1"/>
</dbReference>
<dbReference type="Gene3D" id="3.40.718.10">
    <property type="entry name" value="Isopropylmalate Dehydrogenase"/>
    <property type="match status" value="1"/>
</dbReference>
<evidence type="ECO:0000313" key="17">
    <source>
        <dbReference type="Proteomes" id="UP000294817"/>
    </source>
</evidence>
<evidence type="ECO:0000256" key="13">
    <source>
        <dbReference type="ARBA" id="ARBA00023304"/>
    </source>
</evidence>
<protein>
    <recommendedName>
        <fullName evidence="5">3-isopropylmalate dehydrogenase</fullName>
        <ecNumber evidence="5">1.1.1.85</ecNumber>
    </recommendedName>
    <alternativeName>
        <fullName evidence="14">3-IPM-DH</fullName>
    </alternativeName>
</protein>
<evidence type="ECO:0000256" key="9">
    <source>
        <dbReference type="ARBA" id="ARBA00022842"/>
    </source>
</evidence>
<sequence>MPSIAVLPGDGIGKEVINEGLKVLNFMGEKYSLNLKFEEFDIGAERFLKYGELIPDSILKRLETFDAIYLGAVGDPRVPAGILEHGILLKLRFHFDQYVNLRPIKLLNDRFSPLKKKGVNEINFTVIRENTEGLYAGIGGILKKDTQDEVAIQEMISTRKGVERIIRYAFEYAKNINGKLTLCDKSNVLTYSHGLWLRVFEELKKEYPEVQTDHYYVDAITMKMVRNPEIFDVIVTCNMFGDIITDLGAELQGGMGLAASGNINPNTVSMFEPVHGSAPDIAGKGIANPLAAILAAAMMLEYLGRKDLSDKIEGAIKISIDENLLSKDMGGNLSTGEVGDEIVKILKRG</sequence>
<dbReference type="SMART" id="SM01329">
    <property type="entry name" value="Iso_dh"/>
    <property type="match status" value="1"/>
</dbReference>
<evidence type="ECO:0000256" key="8">
    <source>
        <dbReference type="ARBA" id="ARBA00022723"/>
    </source>
</evidence>
<keyword evidence="8" id="KW-0479">Metal-binding</keyword>
<dbReference type="InterPro" id="IPR050501">
    <property type="entry name" value="ICDH/IPMDH"/>
</dbReference>
<keyword evidence="6" id="KW-0432">Leucine biosynthesis</keyword>
<keyword evidence="13" id="KW-0100">Branched-chain amino acid biosynthesis</keyword>
<dbReference type="Pfam" id="PF00180">
    <property type="entry name" value="Iso_dh"/>
    <property type="match status" value="1"/>
</dbReference>
<dbReference type="RefSeq" id="WP_103877224.1">
    <property type="nucleotide sequence ID" value="NZ_SODZ01000021.1"/>
</dbReference>
<comment type="cofactor">
    <cofactor evidence="1">
        <name>Mn(2+)</name>
        <dbReference type="ChEBI" id="CHEBI:29035"/>
    </cofactor>
</comment>
<dbReference type="InterPro" id="IPR024084">
    <property type="entry name" value="IsoPropMal-DH-like_dom"/>
</dbReference>
<dbReference type="PANTHER" id="PTHR43275:SF1">
    <property type="entry name" value="D-MALATE DEHYDROGENASE [DECARBOXYLATING]"/>
    <property type="match status" value="1"/>
</dbReference>
<organism evidence="16 17">
    <name type="scientific">Petrotoga sibirica</name>
    <dbReference type="NCBI Taxonomy" id="156202"/>
    <lineage>
        <taxon>Bacteria</taxon>
        <taxon>Thermotogati</taxon>
        <taxon>Thermotogota</taxon>
        <taxon>Thermotogae</taxon>
        <taxon>Petrotogales</taxon>
        <taxon>Petrotogaceae</taxon>
        <taxon>Petrotoga</taxon>
    </lineage>
</organism>
<dbReference type="EMBL" id="SODZ01000021">
    <property type="protein sequence ID" value="TDX10157.1"/>
    <property type="molecule type" value="Genomic_DNA"/>
</dbReference>
<reference evidence="16 17" key="1">
    <citation type="submission" date="2019-03" db="EMBL/GenBank/DDBJ databases">
        <title>Genomic Encyclopedia of Type Strains, Phase IV (KMG-IV): sequencing the most valuable type-strain genomes for metagenomic binning, comparative biology and taxonomic classification.</title>
        <authorList>
            <person name="Goeker M."/>
        </authorList>
    </citation>
    <scope>NUCLEOTIDE SEQUENCE [LARGE SCALE GENOMIC DNA]</scope>
    <source>
        <strain evidence="16 17">DSM 13575</strain>
    </source>
</reference>
<dbReference type="GO" id="GO:0000287">
    <property type="term" value="F:magnesium ion binding"/>
    <property type="evidence" value="ECO:0007669"/>
    <property type="project" value="InterPro"/>
</dbReference>
<dbReference type="PROSITE" id="PS00470">
    <property type="entry name" value="IDH_IMDH"/>
    <property type="match status" value="1"/>
</dbReference>
<evidence type="ECO:0000256" key="1">
    <source>
        <dbReference type="ARBA" id="ARBA00001936"/>
    </source>
</evidence>
<dbReference type="GO" id="GO:0009098">
    <property type="term" value="P:L-leucine biosynthetic process"/>
    <property type="evidence" value="ECO:0007669"/>
    <property type="project" value="UniProtKB-KW"/>
</dbReference>
<dbReference type="Proteomes" id="UP000294817">
    <property type="component" value="Unassembled WGS sequence"/>
</dbReference>
<evidence type="ECO:0000256" key="5">
    <source>
        <dbReference type="ARBA" id="ARBA00013101"/>
    </source>
</evidence>
<evidence type="ECO:0000256" key="2">
    <source>
        <dbReference type="ARBA" id="ARBA00001946"/>
    </source>
</evidence>
<gene>
    <name evidence="16" type="ORF">C8D74_12113</name>
</gene>
<feature type="domain" description="Isopropylmalate dehydrogenase-like" evidence="15">
    <location>
        <begin position="3"/>
        <end position="342"/>
    </location>
</feature>